<dbReference type="Proteomes" id="UP000320338">
    <property type="component" value="Unassembled WGS sequence"/>
</dbReference>
<feature type="transmembrane region" description="Helical" evidence="1">
    <location>
        <begin position="206"/>
        <end position="226"/>
    </location>
</feature>
<accession>A0A4Y3WIW7</accession>
<feature type="transmembrane region" description="Helical" evidence="1">
    <location>
        <begin position="179"/>
        <end position="200"/>
    </location>
</feature>
<feature type="transmembrane region" description="Helical" evidence="1">
    <location>
        <begin position="69"/>
        <end position="92"/>
    </location>
</feature>
<feature type="transmembrane region" description="Helical" evidence="1">
    <location>
        <begin position="148"/>
        <end position="172"/>
    </location>
</feature>
<organism evidence="2 3">
    <name type="scientific">Pseudonocardia hydrocarbonoxydans</name>
    <dbReference type="NCBI Taxonomy" id="76726"/>
    <lineage>
        <taxon>Bacteria</taxon>
        <taxon>Bacillati</taxon>
        <taxon>Actinomycetota</taxon>
        <taxon>Actinomycetes</taxon>
        <taxon>Pseudonocardiales</taxon>
        <taxon>Pseudonocardiaceae</taxon>
        <taxon>Pseudonocardia</taxon>
    </lineage>
</organism>
<proteinExistence type="predicted"/>
<keyword evidence="1" id="KW-0472">Membrane</keyword>
<evidence type="ECO:0000313" key="2">
    <source>
        <dbReference type="EMBL" id="GEC18793.1"/>
    </source>
</evidence>
<name>A0A4Y3WIW7_9PSEU</name>
<reference evidence="2 3" key="1">
    <citation type="submission" date="2019-06" db="EMBL/GenBank/DDBJ databases">
        <title>Whole genome shotgun sequence of Pseudonocardia hydrocarbonoxydans NBRC 14498.</title>
        <authorList>
            <person name="Hosoyama A."/>
            <person name="Uohara A."/>
            <person name="Ohji S."/>
            <person name="Ichikawa N."/>
        </authorList>
    </citation>
    <scope>NUCLEOTIDE SEQUENCE [LARGE SCALE GENOMIC DNA]</scope>
    <source>
        <strain evidence="2 3">NBRC 14498</strain>
    </source>
</reference>
<keyword evidence="1" id="KW-1133">Transmembrane helix</keyword>
<dbReference type="EMBL" id="BJNG01000010">
    <property type="protein sequence ID" value="GEC18793.1"/>
    <property type="molecule type" value="Genomic_DNA"/>
</dbReference>
<protein>
    <recommendedName>
        <fullName evidence="4">DUF4386 domain-containing protein</fullName>
    </recommendedName>
</protein>
<evidence type="ECO:0000313" key="3">
    <source>
        <dbReference type="Proteomes" id="UP000320338"/>
    </source>
</evidence>
<gene>
    <name evidence="2" type="ORF">PHY01_10760</name>
</gene>
<keyword evidence="1" id="KW-0812">Transmembrane</keyword>
<evidence type="ECO:0008006" key="4">
    <source>
        <dbReference type="Google" id="ProtNLM"/>
    </source>
</evidence>
<dbReference type="RefSeq" id="WP_141277412.1">
    <property type="nucleotide sequence ID" value="NZ_BAAARZ010000011.1"/>
</dbReference>
<evidence type="ECO:0000256" key="1">
    <source>
        <dbReference type="SAM" id="Phobius"/>
    </source>
</evidence>
<dbReference type="AlphaFoldDB" id="A0A4Y3WIW7"/>
<comment type="caution">
    <text evidence="2">The sequence shown here is derived from an EMBL/GenBank/DDBJ whole genome shotgun (WGS) entry which is preliminary data.</text>
</comment>
<dbReference type="OrthoDB" id="5182385at2"/>
<sequence>MTTTAPAADLFSATDAPVAPATRFRRRATGAVAVVAGLVTAAGFAATNWESAEGKLAYLDSLVADPVRSQVAALLLHYGYLGIVPVLLALGIMTRRRSRIAGNVGMALAVPGALALPGLLVTDFYDIAIRQGLPADQAVAVSDAAQSLPLAGALLAGPVLMLTFVGMTVLGVAAWRAGFFHWVPTLLVPLMVVGAVALPIGAVSGLVQGACLGLFMVAVGVAVLRMTDQEWVSGSRGAGR</sequence>
<feature type="transmembrane region" description="Helical" evidence="1">
    <location>
        <begin position="104"/>
        <end position="128"/>
    </location>
</feature>
<keyword evidence="3" id="KW-1185">Reference proteome</keyword>
<feature type="transmembrane region" description="Helical" evidence="1">
    <location>
        <begin position="30"/>
        <end position="49"/>
    </location>
</feature>